<protein>
    <submittedName>
        <fullName evidence="1">Uncharacterized protein</fullName>
    </submittedName>
</protein>
<evidence type="ECO:0000313" key="1">
    <source>
        <dbReference type="EMBL" id="KAI5653717.1"/>
    </source>
</evidence>
<keyword evidence="2" id="KW-1185">Reference proteome</keyword>
<proteinExistence type="predicted"/>
<gene>
    <name evidence="1" type="ORF">M9H77_30904</name>
</gene>
<dbReference type="EMBL" id="CM044707">
    <property type="protein sequence ID" value="KAI5653717.1"/>
    <property type="molecule type" value="Genomic_DNA"/>
</dbReference>
<name>A0ACC0A184_CATRO</name>
<sequence length="234" mass="26875">MNPLMEYIIELQLCLPSSPALAGCITHLAPKETGDNSAPDIRRCEKSSCEKRKNHKKTTNVRGDHNYRGAKSNKFDDLLRERRSKKILETLQPTSGRPPLIMHEQNTSQKTRWPSRMESTSRFILLAALILKAYSLTSSFGRVRSVAKILLCKKVLHSHRAKGKDRCEYPSIHLWMPIQQDKPTHTFREGENKSFLKIGSFVKNYRLNMHFSIRCPLKVISTGRITRGLRTMVC</sequence>
<dbReference type="Proteomes" id="UP001060085">
    <property type="component" value="Linkage Group LG07"/>
</dbReference>
<organism evidence="1 2">
    <name type="scientific">Catharanthus roseus</name>
    <name type="common">Madagascar periwinkle</name>
    <name type="synonym">Vinca rosea</name>
    <dbReference type="NCBI Taxonomy" id="4058"/>
    <lineage>
        <taxon>Eukaryota</taxon>
        <taxon>Viridiplantae</taxon>
        <taxon>Streptophyta</taxon>
        <taxon>Embryophyta</taxon>
        <taxon>Tracheophyta</taxon>
        <taxon>Spermatophyta</taxon>
        <taxon>Magnoliopsida</taxon>
        <taxon>eudicotyledons</taxon>
        <taxon>Gunneridae</taxon>
        <taxon>Pentapetalae</taxon>
        <taxon>asterids</taxon>
        <taxon>lamiids</taxon>
        <taxon>Gentianales</taxon>
        <taxon>Apocynaceae</taxon>
        <taxon>Rauvolfioideae</taxon>
        <taxon>Vinceae</taxon>
        <taxon>Catharanthinae</taxon>
        <taxon>Catharanthus</taxon>
    </lineage>
</organism>
<accession>A0ACC0A184</accession>
<comment type="caution">
    <text evidence="1">The sequence shown here is derived from an EMBL/GenBank/DDBJ whole genome shotgun (WGS) entry which is preliminary data.</text>
</comment>
<reference evidence="2" key="1">
    <citation type="journal article" date="2023" name="Nat. Plants">
        <title>Single-cell RNA sequencing provides a high-resolution roadmap for understanding the multicellular compartmentation of specialized metabolism.</title>
        <authorList>
            <person name="Sun S."/>
            <person name="Shen X."/>
            <person name="Li Y."/>
            <person name="Li Y."/>
            <person name="Wang S."/>
            <person name="Li R."/>
            <person name="Zhang H."/>
            <person name="Shen G."/>
            <person name="Guo B."/>
            <person name="Wei J."/>
            <person name="Xu J."/>
            <person name="St-Pierre B."/>
            <person name="Chen S."/>
            <person name="Sun C."/>
        </authorList>
    </citation>
    <scope>NUCLEOTIDE SEQUENCE [LARGE SCALE GENOMIC DNA]</scope>
</reference>
<evidence type="ECO:0000313" key="2">
    <source>
        <dbReference type="Proteomes" id="UP001060085"/>
    </source>
</evidence>